<gene>
    <name evidence="11" type="primary">rsxC</name>
    <name evidence="8" type="synonym">rnfC</name>
    <name evidence="11" type="ORF">SBW85_01590</name>
</gene>
<keyword evidence="2 8" id="KW-0004">4Fe-4S</keyword>
<feature type="compositionally biased region" description="Acidic residues" evidence="9">
    <location>
        <begin position="718"/>
        <end position="730"/>
    </location>
</feature>
<feature type="binding site" evidence="8">
    <location>
        <position position="388"/>
    </location>
    <ligand>
        <name>[4Fe-4S] cluster</name>
        <dbReference type="ChEBI" id="CHEBI:49883"/>
        <label>2</label>
    </ligand>
</feature>
<evidence type="ECO:0000256" key="3">
    <source>
        <dbReference type="ARBA" id="ARBA00022723"/>
    </source>
</evidence>
<evidence type="ECO:0000256" key="9">
    <source>
        <dbReference type="SAM" id="MobiDB-lite"/>
    </source>
</evidence>
<comment type="similarity">
    <text evidence="8">Belongs to the 4Fe4S bacterial-type ferredoxin family. RnfC subfamily.</text>
</comment>
<feature type="domain" description="4Fe-4S ferredoxin-type" evidence="10">
    <location>
        <begin position="408"/>
        <end position="437"/>
    </location>
</feature>
<dbReference type="NCBIfam" id="TIGR01945">
    <property type="entry name" value="rnfC"/>
    <property type="match status" value="1"/>
</dbReference>
<dbReference type="NCBIfam" id="NF003454">
    <property type="entry name" value="PRK05035.1"/>
    <property type="match status" value="1"/>
</dbReference>
<evidence type="ECO:0000256" key="2">
    <source>
        <dbReference type="ARBA" id="ARBA00022485"/>
    </source>
</evidence>
<dbReference type="InterPro" id="IPR017900">
    <property type="entry name" value="4Fe4S_Fe_S_CS"/>
</dbReference>
<feature type="compositionally biased region" description="Basic and acidic residues" evidence="9">
    <location>
        <begin position="551"/>
        <end position="573"/>
    </location>
</feature>
<keyword evidence="8" id="KW-0472">Membrane</keyword>
<protein>
    <recommendedName>
        <fullName evidence="8">Ion-translocating oxidoreductase complex subunit C</fullName>
        <ecNumber evidence="8">7.-.-.-</ecNumber>
    </recommendedName>
    <alternativeName>
        <fullName evidence="8">Rnf electron transport complex subunit C</fullName>
    </alternativeName>
</protein>
<feature type="binding site" evidence="8">
    <location>
        <position position="378"/>
    </location>
    <ligand>
        <name>[4Fe-4S] cluster</name>
        <dbReference type="ChEBI" id="CHEBI:49883"/>
        <label>1</label>
    </ligand>
</feature>
<dbReference type="InterPro" id="IPR026902">
    <property type="entry name" value="RnfC_N"/>
</dbReference>
<dbReference type="RefSeq" id="WP_171138420.1">
    <property type="nucleotide sequence ID" value="NZ_AP024893.1"/>
</dbReference>
<dbReference type="InterPro" id="IPR017896">
    <property type="entry name" value="4Fe4S_Fe-S-bd"/>
</dbReference>
<dbReference type="InterPro" id="IPR011538">
    <property type="entry name" value="Nuo51_FMN-bd"/>
</dbReference>
<evidence type="ECO:0000256" key="5">
    <source>
        <dbReference type="ARBA" id="ARBA00022982"/>
    </source>
</evidence>
<feature type="compositionally biased region" description="Basic and acidic residues" evidence="9">
    <location>
        <begin position="786"/>
        <end position="799"/>
    </location>
</feature>
<dbReference type="PANTHER" id="PTHR43034">
    <property type="entry name" value="ION-TRANSLOCATING OXIDOREDUCTASE COMPLEX SUBUNIT C"/>
    <property type="match status" value="1"/>
</dbReference>
<dbReference type="Pfam" id="PF12838">
    <property type="entry name" value="Fer4_7"/>
    <property type="match status" value="1"/>
</dbReference>
<dbReference type="PANTHER" id="PTHR43034:SF2">
    <property type="entry name" value="ION-TRANSLOCATING OXIDOREDUCTASE COMPLEX SUBUNIT C"/>
    <property type="match status" value="1"/>
</dbReference>
<comment type="subcellular location">
    <subcellularLocation>
        <location evidence="8">Cell inner membrane</location>
        <topology evidence="8">Peripheral membrane protein</topology>
    </subcellularLocation>
</comment>
<dbReference type="Pfam" id="PF13375">
    <property type="entry name" value="RnfC_N"/>
    <property type="match status" value="1"/>
</dbReference>
<evidence type="ECO:0000256" key="1">
    <source>
        <dbReference type="ARBA" id="ARBA00022448"/>
    </source>
</evidence>
<evidence type="ECO:0000256" key="4">
    <source>
        <dbReference type="ARBA" id="ARBA00022737"/>
    </source>
</evidence>
<feature type="binding site" evidence="8">
    <location>
        <position position="384"/>
    </location>
    <ligand>
        <name>[4Fe-4S] cluster</name>
        <dbReference type="ChEBI" id="CHEBI:49883"/>
        <label>1</label>
    </ligand>
</feature>
<evidence type="ECO:0000313" key="12">
    <source>
        <dbReference type="Proteomes" id="UP001272325"/>
    </source>
</evidence>
<accession>A0ABU4IDB7</accession>
<evidence type="ECO:0000259" key="10">
    <source>
        <dbReference type="PROSITE" id="PS51379"/>
    </source>
</evidence>
<feature type="compositionally biased region" description="Acidic residues" evidence="9">
    <location>
        <begin position="681"/>
        <end position="693"/>
    </location>
</feature>
<name>A0ABU4IDB7_9VIBR</name>
<dbReference type="InterPro" id="IPR037225">
    <property type="entry name" value="Nuo51_FMN-bd_sf"/>
</dbReference>
<dbReference type="Gene3D" id="3.40.50.11540">
    <property type="entry name" value="NADH-ubiquinone oxidoreductase 51kDa subunit"/>
    <property type="match status" value="1"/>
</dbReference>
<dbReference type="SUPFAM" id="SSF142019">
    <property type="entry name" value="Nqo1 FMN-binding domain-like"/>
    <property type="match status" value="1"/>
</dbReference>
<feature type="region of interest" description="Disordered" evidence="9">
    <location>
        <begin position="465"/>
        <end position="496"/>
    </location>
</feature>
<dbReference type="PROSITE" id="PS51379">
    <property type="entry name" value="4FE4S_FER_2"/>
    <property type="match status" value="2"/>
</dbReference>
<feature type="binding site" evidence="8">
    <location>
        <position position="423"/>
    </location>
    <ligand>
        <name>[4Fe-4S] cluster</name>
        <dbReference type="ChEBI" id="CHEBI:49883"/>
        <label>2</label>
    </ligand>
</feature>
<dbReference type="EMBL" id="JAWRCN010000001">
    <property type="protein sequence ID" value="MDW6016461.1"/>
    <property type="molecule type" value="Genomic_DNA"/>
</dbReference>
<dbReference type="Pfam" id="PF10531">
    <property type="entry name" value="SLBB"/>
    <property type="match status" value="1"/>
</dbReference>
<keyword evidence="8" id="KW-1003">Cell membrane</keyword>
<comment type="cofactor">
    <cofactor evidence="8">
        <name>[4Fe-4S] cluster</name>
        <dbReference type="ChEBI" id="CHEBI:49883"/>
    </cofactor>
    <text evidence="8">Binds 2 [4Fe-4S] clusters per subunit.</text>
</comment>
<keyword evidence="1 8" id="KW-0813">Transport</keyword>
<keyword evidence="4 8" id="KW-0677">Repeat</keyword>
<dbReference type="InterPro" id="IPR010208">
    <property type="entry name" value="Ion_transpt_RnfC/RsxC"/>
</dbReference>
<feature type="compositionally biased region" description="Basic and acidic residues" evidence="9">
    <location>
        <begin position="465"/>
        <end position="489"/>
    </location>
</feature>
<feature type="compositionally biased region" description="Basic and acidic residues" evidence="9">
    <location>
        <begin position="644"/>
        <end position="660"/>
    </location>
</feature>
<evidence type="ECO:0000256" key="7">
    <source>
        <dbReference type="ARBA" id="ARBA00023014"/>
    </source>
</evidence>
<comment type="function">
    <text evidence="8">Part of a membrane-bound complex that couples electron transfer with translocation of ions across the membrane.</text>
</comment>
<evidence type="ECO:0000313" key="11">
    <source>
        <dbReference type="EMBL" id="MDW6016461.1"/>
    </source>
</evidence>
<keyword evidence="3 8" id="KW-0479">Metal-binding</keyword>
<keyword evidence="6 8" id="KW-0408">Iron</keyword>
<dbReference type="SUPFAM" id="SSF46548">
    <property type="entry name" value="alpha-helical ferredoxin"/>
    <property type="match status" value="1"/>
</dbReference>
<dbReference type="InterPro" id="IPR019554">
    <property type="entry name" value="Soluble_ligand-bd"/>
</dbReference>
<organism evidence="11 12">
    <name type="scientific">Vibrio plantisponsor</name>
    <dbReference type="NCBI Taxonomy" id="664643"/>
    <lineage>
        <taxon>Bacteria</taxon>
        <taxon>Pseudomonadati</taxon>
        <taxon>Pseudomonadota</taxon>
        <taxon>Gammaproteobacteria</taxon>
        <taxon>Vibrionales</taxon>
        <taxon>Vibrionaceae</taxon>
        <taxon>Vibrio</taxon>
    </lineage>
</organism>
<dbReference type="PROSITE" id="PS00198">
    <property type="entry name" value="4FE4S_FER_1"/>
    <property type="match status" value="1"/>
</dbReference>
<keyword evidence="5 8" id="KW-0249">Electron transport</keyword>
<feature type="region of interest" description="Disordered" evidence="9">
    <location>
        <begin position="537"/>
        <end position="799"/>
    </location>
</feature>
<keyword evidence="12" id="KW-1185">Reference proteome</keyword>
<sequence length="799" mass="86401">MLSLIEQIRTGSLWTFPGGIHPPENKQQSNQSAIAQASIPSELVLPLKQHIGKPGDLLVTVGDSVKKGQALTQYTSTFMLPIHAPTSGKVKAIEPRTTAHPSGLAELCVVIETDGKDEWIEKTCIEDFTQSSPDELIEIIRQAGVSGMGGAGFPTAKKIQSGLSRTDILIINAAECEPYITADDVLMRENAQEIIQGISIVEHILKPKLTIIGIEDNKPKAIEALQNAALNKDIVIRVIPTKYPSGGEKQLIKILTNLEVPNGRIPADIGLMVQNVGSMQAIKRAVVDGEPLIRRVVTLTGNSFKKPKNVWALLGTPVQALLDEFGYQADKKLPRLIMGGPMMGFTLPHANVPVTKTSNCILAPTRQEIAPQSYEMACIRCGQCAEVCPASLLPQQLQWHAKAEEFDKCEELHLKDCIECGACAYVCPSEIPLVQYYRQAKAEIRIRKQESEAAERAKIRFEEKKERMERDKAERENRFKAAAENRRQEMTTSDGENAIAAAIARVKAQKEQATATSDSAVKPAVAAAIAKAKAKQAEAAKTGAAEPDNAEMIKLREERKRQARERKLEKEQQTDTSEAPANDKKAAVAEAIARAKARKAQQESAPAEEAQAETETSDDPKKAAVAAAIARAKARKAQQESAPAEEKAQAETDSSDDPKKAAVAAAIARAKARKAKQESASTEEEAQAETETSEDPKKAAVAAAIARAKARKAQQESAPDEEDQAETDSSEDPKKAAVAAAIARAKARKAQQESAPAEEEARAETETSEDPKKAAVAAAIARAKARKAEQQNKNTEENN</sequence>
<comment type="caution">
    <text evidence="11">The sequence shown here is derived from an EMBL/GenBank/DDBJ whole genome shotgun (WGS) entry which is preliminary data.</text>
</comment>
<dbReference type="EC" id="7.-.-.-" evidence="8"/>
<feature type="binding site" evidence="8">
    <location>
        <position position="381"/>
    </location>
    <ligand>
        <name>[4Fe-4S] cluster</name>
        <dbReference type="ChEBI" id="CHEBI:49883"/>
        <label>1</label>
    </ligand>
</feature>
<keyword evidence="8" id="KW-1278">Translocase</keyword>
<evidence type="ECO:0000256" key="6">
    <source>
        <dbReference type="ARBA" id="ARBA00023004"/>
    </source>
</evidence>
<reference evidence="11 12" key="1">
    <citation type="submission" date="2023-11" db="EMBL/GenBank/DDBJ databases">
        <title>Plant-associative lifestyle of Vibrio porteresiae and its evolutionary dynamics.</title>
        <authorList>
            <person name="Rameshkumar N."/>
            <person name="Kirti K."/>
        </authorList>
    </citation>
    <scope>NUCLEOTIDE SEQUENCE [LARGE SCALE GENOMIC DNA]</scope>
    <source>
        <strain evidence="11 12">MSSRF60</strain>
    </source>
</reference>
<feature type="binding site" evidence="8">
    <location>
        <position position="420"/>
    </location>
    <ligand>
        <name>[4Fe-4S] cluster</name>
        <dbReference type="ChEBI" id="CHEBI:49883"/>
        <label>2</label>
    </ligand>
</feature>
<dbReference type="Proteomes" id="UP001272325">
    <property type="component" value="Unassembled WGS sequence"/>
</dbReference>
<feature type="binding site" evidence="8">
    <location>
        <position position="427"/>
    </location>
    <ligand>
        <name>[4Fe-4S] cluster</name>
        <dbReference type="ChEBI" id="CHEBI:49883"/>
        <label>1</label>
    </ligand>
</feature>
<proteinExistence type="inferred from homology"/>
<comment type="subunit">
    <text evidence="8">The complex is composed of six subunits: RnfA, RnfB, RnfC, RnfD, RnfE and RnfG.</text>
</comment>
<feature type="binding site" evidence="8">
    <location>
        <position position="417"/>
    </location>
    <ligand>
        <name>[4Fe-4S] cluster</name>
        <dbReference type="ChEBI" id="CHEBI:49883"/>
        <label>2</label>
    </ligand>
</feature>
<keyword evidence="7 8" id="KW-0411">Iron-sulfur</keyword>
<feature type="domain" description="4Fe-4S ferredoxin-type" evidence="10">
    <location>
        <begin position="369"/>
        <end position="398"/>
    </location>
</feature>
<dbReference type="Pfam" id="PF01512">
    <property type="entry name" value="Complex1_51K"/>
    <property type="match status" value="1"/>
</dbReference>
<evidence type="ECO:0000256" key="8">
    <source>
        <dbReference type="HAMAP-Rule" id="MF_00461"/>
    </source>
</evidence>
<keyword evidence="8" id="KW-0997">Cell inner membrane</keyword>
<dbReference type="HAMAP" id="MF_00461">
    <property type="entry name" value="RsxC_RnfC"/>
    <property type="match status" value="1"/>
</dbReference>
<dbReference type="Gene3D" id="3.30.70.20">
    <property type="match status" value="1"/>
</dbReference>
<feature type="compositionally biased region" description="Basic and acidic residues" evidence="9">
    <location>
        <begin position="759"/>
        <end position="773"/>
    </location>
</feature>